<name>A0ABD3BEV0_9LAMI</name>
<organism evidence="4 5">
    <name type="scientific">Castilleja foliolosa</name>
    <dbReference type="NCBI Taxonomy" id="1961234"/>
    <lineage>
        <taxon>Eukaryota</taxon>
        <taxon>Viridiplantae</taxon>
        <taxon>Streptophyta</taxon>
        <taxon>Embryophyta</taxon>
        <taxon>Tracheophyta</taxon>
        <taxon>Spermatophyta</taxon>
        <taxon>Magnoliopsida</taxon>
        <taxon>eudicotyledons</taxon>
        <taxon>Gunneridae</taxon>
        <taxon>Pentapetalae</taxon>
        <taxon>asterids</taxon>
        <taxon>lamiids</taxon>
        <taxon>Lamiales</taxon>
        <taxon>Orobanchaceae</taxon>
        <taxon>Pedicularideae</taxon>
        <taxon>Castillejinae</taxon>
        <taxon>Castilleja</taxon>
    </lineage>
</organism>
<protein>
    <recommendedName>
        <fullName evidence="6">O-fucosyltransferase family protein</fullName>
    </recommendedName>
</protein>
<evidence type="ECO:0000313" key="4">
    <source>
        <dbReference type="EMBL" id="KAL3615332.1"/>
    </source>
</evidence>
<dbReference type="InterPro" id="IPR055502">
    <property type="entry name" value="DUF7074"/>
</dbReference>
<dbReference type="PANTHER" id="PTHR31469">
    <property type="entry name" value="OS07G0633600 PROTEIN"/>
    <property type="match status" value="1"/>
</dbReference>
<dbReference type="PANTHER" id="PTHR31469:SF2">
    <property type="entry name" value="EXPRESSED PROTEIN"/>
    <property type="match status" value="1"/>
</dbReference>
<evidence type="ECO:0000259" key="3">
    <source>
        <dbReference type="Pfam" id="PF23272"/>
    </source>
</evidence>
<sequence length="507" mass="58237">MLGRSSFSQSRSATFRPENPAQNALSLIGNLCFIVFVFGLIIFTVIAITYEPQSPFYLTSDSKSDTGEDSVATTDQTAFAAFINLADLDPAVGPETDNPASDDRDCKSDGPIDCRDLDLFHLLMTATIEKFKDDHFYRFGKPVQGDNDSSCHMAWRYRPKDGKPGAFYKDYRSFTISRSRNCTMSVVGIGDYHSGENARKRKVKGKKNVNAREVFDKMPIGEKLESKGKYLIYSGGGDRCKSMRQYLWSFSCMLGEARYLNRTLVIDLSLCLSMIYSSFGVDEEGKDFRFYFDFDHLKDSAPVIDQARFWSYWNEQQEKDKLTLHLVEDFRVTPMRLADVKDSLVMRKFGTVEPDNYWYRVCEKEAGPVVKRPWHMIRKSKRLLDIASAISSRMNSDFDTIRVERGEKPEHVVSSLKGKIGNGRDIYVATNERDLSIFDPLKGEYKMHFLDEYRDLFDVNTDWYDETNKLNNGNSVEFDGYMRRCVDTEVFLKGKKQIESFNDLTKG</sequence>
<dbReference type="AlphaFoldDB" id="A0ABD3BEV0"/>
<reference evidence="5" key="1">
    <citation type="journal article" date="2024" name="IScience">
        <title>Strigolactones Initiate the Formation of Haustorium-like Structures in Castilleja.</title>
        <authorList>
            <person name="Buerger M."/>
            <person name="Peterson D."/>
            <person name="Chory J."/>
        </authorList>
    </citation>
    <scope>NUCLEOTIDE SEQUENCE [LARGE SCALE GENOMIC DNA]</scope>
</reference>
<keyword evidence="1" id="KW-1133">Transmembrane helix</keyword>
<keyword evidence="5" id="KW-1185">Reference proteome</keyword>
<evidence type="ECO:0000259" key="2">
    <source>
        <dbReference type="Pfam" id="PF23269"/>
    </source>
</evidence>
<dbReference type="InterPro" id="IPR055503">
    <property type="entry name" value="DUF7075"/>
</dbReference>
<comment type="caution">
    <text evidence="4">The sequence shown here is derived from an EMBL/GenBank/DDBJ whole genome shotgun (WGS) entry which is preliminary data.</text>
</comment>
<dbReference type="EMBL" id="JAVIJP010000100">
    <property type="protein sequence ID" value="KAL3615332.1"/>
    <property type="molecule type" value="Genomic_DNA"/>
</dbReference>
<feature type="domain" description="DUF7075" evidence="3">
    <location>
        <begin position="226"/>
        <end position="499"/>
    </location>
</feature>
<evidence type="ECO:0008006" key="6">
    <source>
        <dbReference type="Google" id="ProtNLM"/>
    </source>
</evidence>
<gene>
    <name evidence="4" type="ORF">CASFOL_040993</name>
</gene>
<keyword evidence="1" id="KW-0812">Transmembrane</keyword>
<dbReference type="Pfam" id="PF23269">
    <property type="entry name" value="DUF7074"/>
    <property type="match status" value="1"/>
</dbReference>
<dbReference type="Pfam" id="PF23272">
    <property type="entry name" value="DUF7075"/>
    <property type="match status" value="1"/>
</dbReference>
<accession>A0ABD3BEV0</accession>
<dbReference type="Proteomes" id="UP001632038">
    <property type="component" value="Unassembled WGS sequence"/>
</dbReference>
<evidence type="ECO:0000313" key="5">
    <source>
        <dbReference type="Proteomes" id="UP001632038"/>
    </source>
</evidence>
<proteinExistence type="predicted"/>
<keyword evidence="1" id="KW-0472">Membrane</keyword>
<evidence type="ECO:0000256" key="1">
    <source>
        <dbReference type="SAM" id="Phobius"/>
    </source>
</evidence>
<feature type="transmembrane region" description="Helical" evidence="1">
    <location>
        <begin position="21"/>
        <end position="50"/>
    </location>
</feature>
<feature type="domain" description="DUF7074" evidence="2">
    <location>
        <begin position="110"/>
        <end position="194"/>
    </location>
</feature>